<proteinExistence type="predicted"/>
<protein>
    <submittedName>
        <fullName evidence="1">Uncharacterized protein</fullName>
    </submittedName>
</protein>
<comment type="caution">
    <text evidence="1">The sequence shown here is derived from an EMBL/GenBank/DDBJ whole genome shotgun (WGS) entry which is preliminary data.</text>
</comment>
<accession>A0A2N0DC64</accession>
<gene>
    <name evidence="1" type="ORF">CWR43_12185</name>
</gene>
<reference evidence="1 2" key="2">
    <citation type="submission" date="2017-12" db="EMBL/GenBank/DDBJ databases">
        <title>Genome sequence of Rhizobium sullae HCNT1 isolated from Sulla coronaria nodules and featuring peculiar denitrification phenotypes.</title>
        <authorList>
            <person name="De Diego-Diaz B."/>
            <person name="Treu L."/>
            <person name="Campanaro S."/>
            <person name="Da Silva Duarte V."/>
            <person name="Basaglia M."/>
            <person name="Favaro L."/>
            <person name="Casella S."/>
            <person name="Squartini A."/>
        </authorList>
    </citation>
    <scope>NUCLEOTIDE SEQUENCE [LARGE SCALE GENOMIC DNA]</scope>
    <source>
        <strain evidence="1 2">HCNT1</strain>
    </source>
</reference>
<sequence>MDIPPLFPAITVTPVLTDRRAPNDLDNYGAGTYRERPAMIWPVLPMPCEPHYGQCVAVAIEVFSMFS</sequence>
<dbReference type="EMBL" id="PIQN01000007">
    <property type="protein sequence ID" value="PKA43691.1"/>
    <property type="molecule type" value="Genomic_DNA"/>
</dbReference>
<evidence type="ECO:0000313" key="1">
    <source>
        <dbReference type="EMBL" id="PKA43691.1"/>
    </source>
</evidence>
<organism evidence="1 2">
    <name type="scientific">Rhizobium sullae</name>
    <name type="common">Rhizobium hedysari</name>
    <dbReference type="NCBI Taxonomy" id="50338"/>
    <lineage>
        <taxon>Bacteria</taxon>
        <taxon>Pseudomonadati</taxon>
        <taxon>Pseudomonadota</taxon>
        <taxon>Alphaproteobacteria</taxon>
        <taxon>Hyphomicrobiales</taxon>
        <taxon>Rhizobiaceae</taxon>
        <taxon>Rhizobium/Agrobacterium group</taxon>
        <taxon>Rhizobium</taxon>
    </lineage>
</organism>
<reference evidence="1 2" key="1">
    <citation type="submission" date="2017-11" db="EMBL/GenBank/DDBJ databases">
        <authorList>
            <person name="Han C.G."/>
        </authorList>
    </citation>
    <scope>NUCLEOTIDE SEQUENCE [LARGE SCALE GENOMIC DNA]</scope>
    <source>
        <strain evidence="1 2">HCNT1</strain>
    </source>
</reference>
<name>A0A2N0DC64_RHISU</name>
<dbReference type="Proteomes" id="UP000232164">
    <property type="component" value="Unassembled WGS sequence"/>
</dbReference>
<dbReference type="AlphaFoldDB" id="A0A2N0DC64"/>
<evidence type="ECO:0000313" key="2">
    <source>
        <dbReference type="Proteomes" id="UP000232164"/>
    </source>
</evidence>